<keyword evidence="15" id="KW-1185">Reference proteome</keyword>
<dbReference type="EMBL" id="CP025197">
    <property type="protein sequence ID" value="AUG57025.1"/>
    <property type="molecule type" value="Genomic_DNA"/>
</dbReference>
<dbReference type="KEGG" id="hsc:HVS_05470"/>
<evidence type="ECO:0000256" key="7">
    <source>
        <dbReference type="ARBA" id="ARBA00022619"/>
    </source>
</evidence>
<evidence type="ECO:0000256" key="2">
    <source>
        <dbReference type="ARBA" id="ARBA00002803"/>
    </source>
</evidence>
<evidence type="ECO:0000256" key="3">
    <source>
        <dbReference type="ARBA" id="ARBA00004887"/>
    </source>
</evidence>
<evidence type="ECO:0000256" key="8">
    <source>
        <dbReference type="ARBA" id="ARBA00022679"/>
    </source>
</evidence>
<keyword evidence="9" id="KW-0677">Repeat</keyword>
<dbReference type="GO" id="GO:0009231">
    <property type="term" value="P:riboflavin biosynthetic process"/>
    <property type="evidence" value="ECO:0007669"/>
    <property type="project" value="UniProtKB-KW"/>
</dbReference>
<dbReference type="FunFam" id="2.40.30.20:FF:000003">
    <property type="entry name" value="Riboflavin synthase, alpha subunit"/>
    <property type="match status" value="1"/>
</dbReference>
<dbReference type="EMBL" id="NEMB01000003">
    <property type="protein sequence ID" value="PQQ67041.1"/>
    <property type="molecule type" value="Genomic_DNA"/>
</dbReference>
<evidence type="ECO:0000256" key="4">
    <source>
        <dbReference type="ARBA" id="ARBA00011233"/>
    </source>
</evidence>
<dbReference type="PROSITE" id="PS51177">
    <property type="entry name" value="LUMAZINE_BIND"/>
    <property type="match status" value="2"/>
</dbReference>
<evidence type="ECO:0000256" key="1">
    <source>
        <dbReference type="ARBA" id="ARBA00000968"/>
    </source>
</evidence>
<evidence type="ECO:0000256" key="10">
    <source>
        <dbReference type="NCBIfam" id="TIGR00187"/>
    </source>
</evidence>
<dbReference type="OrthoDB" id="9788537at2"/>
<organism evidence="13 15">
    <name type="scientific">Acetivibrio saccincola</name>
    <dbReference type="NCBI Taxonomy" id="1677857"/>
    <lineage>
        <taxon>Bacteria</taxon>
        <taxon>Bacillati</taxon>
        <taxon>Bacillota</taxon>
        <taxon>Clostridia</taxon>
        <taxon>Eubacteriales</taxon>
        <taxon>Oscillospiraceae</taxon>
        <taxon>Acetivibrio</taxon>
    </lineage>
</organism>
<gene>
    <name evidence="13" type="primary">ribE</name>
    <name evidence="14" type="ORF">B9R14_10025</name>
    <name evidence="13" type="ORF">HVS_05470</name>
</gene>
<keyword evidence="7" id="KW-0686">Riboflavin biosynthesis</keyword>
<evidence type="ECO:0000256" key="6">
    <source>
        <dbReference type="ARBA" id="ARBA00013950"/>
    </source>
</evidence>
<evidence type="ECO:0000256" key="5">
    <source>
        <dbReference type="ARBA" id="ARBA00012827"/>
    </source>
</evidence>
<dbReference type="Proteomes" id="UP000233534">
    <property type="component" value="Chromosome"/>
</dbReference>
<evidence type="ECO:0000313" key="13">
    <source>
        <dbReference type="EMBL" id="AUG57025.1"/>
    </source>
</evidence>
<dbReference type="Pfam" id="PF00677">
    <property type="entry name" value="Lum_binding"/>
    <property type="match status" value="2"/>
</dbReference>
<dbReference type="PANTHER" id="PTHR21098">
    <property type="entry name" value="RIBOFLAVIN SYNTHASE ALPHA CHAIN"/>
    <property type="match status" value="1"/>
</dbReference>
<dbReference type="InterPro" id="IPR026017">
    <property type="entry name" value="Lumazine-bd_dom"/>
</dbReference>
<evidence type="ECO:0000259" key="12">
    <source>
        <dbReference type="PROSITE" id="PS51177"/>
    </source>
</evidence>
<proteinExistence type="predicted"/>
<dbReference type="NCBIfam" id="NF006767">
    <property type="entry name" value="PRK09289.1"/>
    <property type="match status" value="1"/>
</dbReference>
<dbReference type="InterPro" id="IPR023366">
    <property type="entry name" value="ATP_synth_asu-like_sf"/>
</dbReference>
<dbReference type="FunFam" id="2.40.30.20:FF:000004">
    <property type="entry name" value="Riboflavin synthase, alpha subunit"/>
    <property type="match status" value="1"/>
</dbReference>
<evidence type="ECO:0000313" key="15">
    <source>
        <dbReference type="Proteomes" id="UP000233534"/>
    </source>
</evidence>
<feature type="domain" description="Lumazine-binding" evidence="12">
    <location>
        <begin position="97"/>
        <end position="193"/>
    </location>
</feature>
<dbReference type="Gene3D" id="2.40.30.20">
    <property type="match status" value="2"/>
</dbReference>
<dbReference type="PIRSF" id="PIRSF000498">
    <property type="entry name" value="Riboflavin_syn_A"/>
    <property type="match status" value="1"/>
</dbReference>
<dbReference type="RefSeq" id="WP_101299964.1">
    <property type="nucleotide sequence ID" value="NZ_CP025197.1"/>
</dbReference>
<evidence type="ECO:0000256" key="11">
    <source>
        <dbReference type="PROSITE-ProRule" id="PRU00524"/>
    </source>
</evidence>
<dbReference type="InterPro" id="IPR001783">
    <property type="entry name" value="Lumazine-bd"/>
</dbReference>
<dbReference type="GO" id="GO:0004746">
    <property type="term" value="F:riboflavin synthase activity"/>
    <property type="evidence" value="ECO:0007669"/>
    <property type="project" value="UniProtKB-UniRule"/>
</dbReference>
<evidence type="ECO:0000313" key="14">
    <source>
        <dbReference type="EMBL" id="PQQ67041.1"/>
    </source>
</evidence>
<dbReference type="CDD" id="cd00402">
    <property type="entry name" value="Riboflavin_synthase_like"/>
    <property type="match status" value="1"/>
</dbReference>
<dbReference type="NCBIfam" id="TIGR00187">
    <property type="entry name" value="ribE"/>
    <property type="match status" value="1"/>
</dbReference>
<feature type="domain" description="Lumazine-binding" evidence="12">
    <location>
        <begin position="1"/>
        <end position="96"/>
    </location>
</feature>
<reference evidence="13 15" key="1">
    <citation type="submission" date="2017-12" db="EMBL/GenBank/DDBJ databases">
        <title>Complete genome sequence of Herbivorax saccincola GGR1, a novel Cellulosome-producing hydrolytic bacterium in a thermophilic biogas plant, established by Illumina and Nanopore MinION sequencing.</title>
        <authorList>
            <person name="Pechtl A."/>
            <person name="Ruckert C."/>
            <person name="Koeck D.E."/>
            <person name="Maus I."/>
            <person name="Winkler A."/>
            <person name="Kalinowski J."/>
            <person name="Puhler A."/>
            <person name="Schwarz W.W."/>
            <person name="Zverlov V.V."/>
            <person name="Schluter A."/>
            <person name="Liebl W."/>
        </authorList>
    </citation>
    <scope>NUCLEOTIDE SEQUENCE [LARGE SCALE GENOMIC DNA]</scope>
    <source>
        <strain evidence="13">GGR1</strain>
        <strain evidence="15">SR1</strain>
    </source>
</reference>
<accession>A0A2K9ECT2</accession>
<name>A0A2K9ECT2_9FIRM</name>
<dbReference type="AlphaFoldDB" id="A0A2K9ECT2"/>
<feature type="repeat" description="Lumazine-binding" evidence="11">
    <location>
        <begin position="1"/>
        <end position="96"/>
    </location>
</feature>
<evidence type="ECO:0000256" key="9">
    <source>
        <dbReference type="ARBA" id="ARBA00022737"/>
    </source>
</evidence>
<comment type="subunit">
    <text evidence="4">Homotrimer.</text>
</comment>
<keyword evidence="8 13" id="KW-0808">Transferase</keyword>
<dbReference type="NCBIfam" id="NF009566">
    <property type="entry name" value="PRK13020.1"/>
    <property type="match status" value="1"/>
</dbReference>
<dbReference type="SUPFAM" id="SSF63380">
    <property type="entry name" value="Riboflavin synthase domain-like"/>
    <property type="match status" value="2"/>
</dbReference>
<reference evidence="14 16" key="2">
    <citation type="journal article" date="2018" name="Syst. Appl. Microbiol.">
        <title>Characterization and high-quality draft genome sequence of Herbivorax saccincola A7, an anaerobic, alkaliphilic, thermophilic, cellulolytic, and xylanolytic bacterium.</title>
        <authorList>
            <person name="Aikawa S."/>
            <person name="Baramee S."/>
            <person name="Sermsathanaswadi J."/>
            <person name="Thianheng P."/>
            <person name="Tachaapaikoon C."/>
            <person name="Shikata A."/>
            <person name="Waeonukul R."/>
            <person name="Pason P."/>
            <person name="Ratanakhanokchai K."/>
            <person name="Kosugi A."/>
        </authorList>
    </citation>
    <scope>NUCLEOTIDE SEQUENCE [LARGE SCALE GENOMIC DNA]</scope>
    <source>
        <strain evidence="14 16">A7</strain>
    </source>
</reference>
<dbReference type="Proteomes" id="UP000239720">
    <property type="component" value="Unassembled WGS sequence"/>
</dbReference>
<comment type="pathway">
    <text evidence="3">Cofactor biosynthesis; riboflavin biosynthesis; riboflavin from 2-hydroxy-3-oxobutyl phosphate and 5-amino-6-(D-ribitylamino)uracil: step 2/2.</text>
</comment>
<comment type="function">
    <text evidence="2">Catalyzes the dismutation of two molecules of 6,7-dimethyl-8-ribityllumazine, resulting in the formation of riboflavin and 5-amino-6-(D-ribitylamino)uracil.</text>
</comment>
<protein>
    <recommendedName>
        <fullName evidence="6 10">Riboflavin synthase</fullName>
        <ecNumber evidence="5 10">2.5.1.9</ecNumber>
    </recommendedName>
</protein>
<comment type="catalytic activity">
    <reaction evidence="1">
        <text>2 6,7-dimethyl-8-(1-D-ribityl)lumazine + H(+) = 5-amino-6-(D-ribitylamino)uracil + riboflavin</text>
        <dbReference type="Rhea" id="RHEA:20772"/>
        <dbReference type="ChEBI" id="CHEBI:15378"/>
        <dbReference type="ChEBI" id="CHEBI:15934"/>
        <dbReference type="ChEBI" id="CHEBI:57986"/>
        <dbReference type="ChEBI" id="CHEBI:58201"/>
        <dbReference type="EC" id="2.5.1.9"/>
    </reaction>
</comment>
<dbReference type="InterPro" id="IPR017938">
    <property type="entry name" value="Riboflavin_synthase-like_b-brl"/>
</dbReference>
<dbReference type="PANTHER" id="PTHR21098:SF12">
    <property type="entry name" value="RIBOFLAVIN SYNTHASE"/>
    <property type="match status" value="1"/>
</dbReference>
<feature type="repeat" description="Lumazine-binding" evidence="11">
    <location>
        <begin position="97"/>
        <end position="193"/>
    </location>
</feature>
<sequence>MFTGIVEEIGTLKEIIPSSQSIKLTVWCEKVIQDAKVGDSIAVNGICLTVTEFTDKSFIADAMPETMRKTNLGSLKVGGKVNLERALRLGDRLGGHIVTGHIDGTGKVVNRWEEDNAIWLEITASPNILKYIVQKGSVALDGTSLTIAGVGESNFRVSLIPLTAEMTTLKNKKYGDIINIECDIIGKYIEKLLSIDVRDSEPGKKIDLDFLKKYGFA</sequence>
<evidence type="ECO:0000313" key="16">
    <source>
        <dbReference type="Proteomes" id="UP000239720"/>
    </source>
</evidence>
<dbReference type="EC" id="2.5.1.9" evidence="5 10"/>